<dbReference type="Proteomes" id="UP000287144">
    <property type="component" value="Unassembled WGS sequence"/>
</dbReference>
<evidence type="ECO:0000256" key="5">
    <source>
        <dbReference type="ARBA" id="ARBA00023136"/>
    </source>
</evidence>
<evidence type="ECO:0008006" key="10">
    <source>
        <dbReference type="Google" id="ProtNLM"/>
    </source>
</evidence>
<keyword evidence="6" id="KW-0325">Glycoprotein</keyword>
<dbReference type="InterPro" id="IPR036259">
    <property type="entry name" value="MFS_trans_sf"/>
</dbReference>
<evidence type="ECO:0000256" key="7">
    <source>
        <dbReference type="SAM" id="Phobius"/>
    </source>
</evidence>
<dbReference type="InterPro" id="IPR011701">
    <property type="entry name" value="MFS"/>
</dbReference>
<feature type="transmembrane region" description="Helical" evidence="7">
    <location>
        <begin position="109"/>
        <end position="128"/>
    </location>
</feature>
<proteinExistence type="predicted"/>
<keyword evidence="9" id="KW-1185">Reference proteome</keyword>
<protein>
    <recommendedName>
        <fullName evidence="10">Major facilitator superfamily transporter</fullName>
    </recommendedName>
</protein>
<name>A0A428TDC0_9HYPO</name>
<organism evidence="8 9">
    <name type="scientific">Fusarium oligoseptatum</name>
    <dbReference type="NCBI Taxonomy" id="2604345"/>
    <lineage>
        <taxon>Eukaryota</taxon>
        <taxon>Fungi</taxon>
        <taxon>Dikarya</taxon>
        <taxon>Ascomycota</taxon>
        <taxon>Pezizomycotina</taxon>
        <taxon>Sordariomycetes</taxon>
        <taxon>Hypocreomycetidae</taxon>
        <taxon>Hypocreales</taxon>
        <taxon>Nectriaceae</taxon>
        <taxon>Fusarium</taxon>
        <taxon>Fusarium solani species complex</taxon>
    </lineage>
</organism>
<dbReference type="GO" id="GO:0016020">
    <property type="term" value="C:membrane"/>
    <property type="evidence" value="ECO:0007669"/>
    <property type="project" value="UniProtKB-SubCell"/>
</dbReference>
<accession>A0A428TDC0</accession>
<feature type="transmembrane region" description="Helical" evidence="7">
    <location>
        <begin position="258"/>
        <end position="280"/>
    </location>
</feature>
<dbReference type="GO" id="GO:0022857">
    <property type="term" value="F:transmembrane transporter activity"/>
    <property type="evidence" value="ECO:0007669"/>
    <property type="project" value="InterPro"/>
</dbReference>
<keyword evidence="3 7" id="KW-0812">Transmembrane</keyword>
<dbReference type="SUPFAM" id="SSF103473">
    <property type="entry name" value="MFS general substrate transporter"/>
    <property type="match status" value="1"/>
</dbReference>
<evidence type="ECO:0000313" key="9">
    <source>
        <dbReference type="Proteomes" id="UP000287144"/>
    </source>
</evidence>
<dbReference type="EMBL" id="NKCK01000098">
    <property type="protein sequence ID" value="RSM00031.1"/>
    <property type="molecule type" value="Genomic_DNA"/>
</dbReference>
<feature type="transmembrane region" description="Helical" evidence="7">
    <location>
        <begin position="354"/>
        <end position="379"/>
    </location>
</feature>
<dbReference type="PANTHER" id="PTHR43791">
    <property type="entry name" value="PERMEASE-RELATED"/>
    <property type="match status" value="1"/>
</dbReference>
<keyword evidence="2" id="KW-0813">Transport</keyword>
<comment type="caution">
    <text evidence="8">The sequence shown here is derived from an EMBL/GenBank/DDBJ whole genome shotgun (WGS) entry which is preliminary data.</text>
</comment>
<evidence type="ECO:0000256" key="1">
    <source>
        <dbReference type="ARBA" id="ARBA00004141"/>
    </source>
</evidence>
<evidence type="ECO:0000256" key="4">
    <source>
        <dbReference type="ARBA" id="ARBA00022989"/>
    </source>
</evidence>
<dbReference type="Gene3D" id="1.20.1250.20">
    <property type="entry name" value="MFS general substrate transporter like domains"/>
    <property type="match status" value="2"/>
</dbReference>
<sequence length="382" mass="42516">MAADRTSTEAVDQKDFLDNPNPVAEHVEITQDNSWTAEEEKKLVRKIDMFLLPNIWLMYLLSYMDRTNIGNAKIAGMADDLELTSSQYIGYVIFEPPSNMILVRTRPSLYLPAIMIVWGVLTCIMSVVQNYHHLIILRVFVGVMESGFSLEFSSFSPPGTNEMNSRSDSPSSCPPPSFLVLSAVSSQRWLFIVEGVATIGWAIVAAFLLLDFPANTKHLTDRERAIAIARLQEDSVTVRGEGEKVGKMQSFMLAFRDWRTWGFIFGYMVIVGSSTLSYFYPTLVHGLGYTSTVQAQYMTVPIYAVAFVCTAVSGDFADKISNYRGLVIAGWLAFSMMTSIAVCVVYDFTARYALLVLMAAGHWASNAISLSFASSTFWIHGC</sequence>
<reference evidence="8 9" key="1">
    <citation type="submission" date="2017-06" db="EMBL/GenBank/DDBJ databases">
        <title>Comparative genomic analysis of Ambrosia Fusariam Clade fungi.</title>
        <authorList>
            <person name="Stajich J.E."/>
            <person name="Carrillo J."/>
            <person name="Kijimoto T."/>
            <person name="Eskalen A."/>
            <person name="O'Donnell K."/>
            <person name="Kasson M."/>
        </authorList>
    </citation>
    <scope>NUCLEOTIDE SEQUENCE [LARGE SCALE GENOMIC DNA]</scope>
    <source>
        <strain evidence="8 9">NRRL62579</strain>
    </source>
</reference>
<dbReference type="AlphaFoldDB" id="A0A428TDC0"/>
<evidence type="ECO:0000256" key="6">
    <source>
        <dbReference type="ARBA" id="ARBA00023180"/>
    </source>
</evidence>
<comment type="subcellular location">
    <subcellularLocation>
        <location evidence="1">Membrane</location>
        <topology evidence="1">Multi-pass membrane protein</topology>
    </subcellularLocation>
</comment>
<keyword evidence="5 7" id="KW-0472">Membrane</keyword>
<evidence type="ECO:0000256" key="2">
    <source>
        <dbReference type="ARBA" id="ARBA00022448"/>
    </source>
</evidence>
<dbReference type="Pfam" id="PF07690">
    <property type="entry name" value="MFS_1"/>
    <property type="match status" value="1"/>
</dbReference>
<feature type="transmembrane region" description="Helical" evidence="7">
    <location>
        <begin position="326"/>
        <end position="348"/>
    </location>
</feature>
<keyword evidence="4 7" id="KW-1133">Transmembrane helix</keyword>
<dbReference type="PANTHER" id="PTHR43791:SF38">
    <property type="entry name" value="MAJOR FACILITATOR SUPERFAMILY (MFS) PROFILE DOMAIN-CONTAINING PROTEIN"/>
    <property type="match status" value="1"/>
</dbReference>
<evidence type="ECO:0000313" key="8">
    <source>
        <dbReference type="EMBL" id="RSM00031.1"/>
    </source>
</evidence>
<evidence type="ECO:0000256" key="3">
    <source>
        <dbReference type="ARBA" id="ARBA00022692"/>
    </source>
</evidence>
<gene>
    <name evidence="8" type="ORF">CEP52_009363</name>
</gene>
<feature type="transmembrane region" description="Helical" evidence="7">
    <location>
        <begin position="189"/>
        <end position="210"/>
    </location>
</feature>
<feature type="transmembrane region" description="Helical" evidence="7">
    <location>
        <begin position="300"/>
        <end position="317"/>
    </location>
</feature>